<dbReference type="Gene3D" id="3.30.700.10">
    <property type="entry name" value="Glycoprotein, Type 4 Pilin"/>
    <property type="match status" value="1"/>
</dbReference>
<dbReference type="AlphaFoldDB" id="A0A517PMC2"/>
<sequence>MIRRLIRHVLIALLCGALIFVILNVAAWYNLRGQRNMCRNQDFTRFYGLRVLGMQIADYRETHGVLPDTLAEIPDVHAMLELPGEPLLDSWGNPFQYRREGENYELFSYGRDGQPGGVGLDADLYVDGRNRERALPTFRQFFLTNDKDEVARDGFLVAGAEAAFLVFCFTLMSLKGTTRTGHPMTAWRYIWFTLVVLVIATGMGLMLLPLHIPNGH</sequence>
<reference evidence="3 4" key="1">
    <citation type="submission" date="2019-02" db="EMBL/GenBank/DDBJ databases">
        <title>Deep-cultivation of Planctomycetes and their phenomic and genomic characterization uncovers novel biology.</title>
        <authorList>
            <person name="Wiegand S."/>
            <person name="Jogler M."/>
            <person name="Boedeker C."/>
            <person name="Pinto D."/>
            <person name="Vollmers J."/>
            <person name="Rivas-Marin E."/>
            <person name="Kohn T."/>
            <person name="Peeters S.H."/>
            <person name="Heuer A."/>
            <person name="Rast P."/>
            <person name="Oberbeckmann S."/>
            <person name="Bunk B."/>
            <person name="Jeske O."/>
            <person name="Meyerdierks A."/>
            <person name="Storesund J.E."/>
            <person name="Kallscheuer N."/>
            <person name="Luecker S."/>
            <person name="Lage O.M."/>
            <person name="Pohl T."/>
            <person name="Merkel B.J."/>
            <person name="Hornburger P."/>
            <person name="Mueller R.-W."/>
            <person name="Bruemmer F."/>
            <person name="Labrenz M."/>
            <person name="Spormann A.M."/>
            <person name="Op den Camp H."/>
            <person name="Overmann J."/>
            <person name="Amann R."/>
            <person name="Jetten M.S.M."/>
            <person name="Mascher T."/>
            <person name="Medema M.H."/>
            <person name="Devos D.P."/>
            <person name="Kaster A.-K."/>
            <person name="Ovreas L."/>
            <person name="Rohde M."/>
            <person name="Galperin M.Y."/>
            <person name="Jogler C."/>
        </authorList>
    </citation>
    <scope>NUCLEOTIDE SEQUENCE [LARGE SCALE GENOMIC DNA]</scope>
    <source>
        <strain evidence="3 4">HG66A1</strain>
    </source>
</reference>
<keyword evidence="1" id="KW-0812">Transmembrane</keyword>
<feature type="transmembrane region" description="Helical" evidence="1">
    <location>
        <begin position="186"/>
        <end position="208"/>
    </location>
</feature>
<dbReference type="OrthoDB" id="9795612at2"/>
<accession>A0A517PMC2</accession>
<evidence type="ECO:0000256" key="1">
    <source>
        <dbReference type="SAM" id="Phobius"/>
    </source>
</evidence>
<dbReference type="SUPFAM" id="SSF54523">
    <property type="entry name" value="Pili subunits"/>
    <property type="match status" value="1"/>
</dbReference>
<dbReference type="RefSeq" id="WP_145183464.1">
    <property type="nucleotide sequence ID" value="NZ_CP036266.1"/>
</dbReference>
<dbReference type="InterPro" id="IPR013545">
    <property type="entry name" value="T2SS_protein-GspG_C"/>
</dbReference>
<proteinExistence type="predicted"/>
<evidence type="ECO:0000259" key="2">
    <source>
        <dbReference type="Pfam" id="PF08334"/>
    </source>
</evidence>
<name>A0A517PMC2_9PLAN</name>
<protein>
    <submittedName>
        <fullName evidence="3">Bacterial type II secretion system protein G</fullName>
    </submittedName>
</protein>
<feature type="domain" description="Type II secretion system protein GspG C-terminal" evidence="2">
    <location>
        <begin position="87"/>
        <end position="124"/>
    </location>
</feature>
<keyword evidence="1" id="KW-0472">Membrane</keyword>
<evidence type="ECO:0000313" key="4">
    <source>
        <dbReference type="Proteomes" id="UP000320421"/>
    </source>
</evidence>
<dbReference type="Pfam" id="PF08334">
    <property type="entry name" value="T2SSG"/>
    <property type="match status" value="1"/>
</dbReference>
<keyword evidence="4" id="KW-1185">Reference proteome</keyword>
<keyword evidence="1" id="KW-1133">Transmembrane helix</keyword>
<dbReference type="Proteomes" id="UP000320421">
    <property type="component" value="Chromosome"/>
</dbReference>
<gene>
    <name evidence="3" type="ORF">HG66A1_23120</name>
</gene>
<dbReference type="EMBL" id="CP036266">
    <property type="protein sequence ID" value="QDT20526.1"/>
    <property type="molecule type" value="Genomic_DNA"/>
</dbReference>
<feature type="transmembrane region" description="Helical" evidence="1">
    <location>
        <begin position="155"/>
        <end position="174"/>
    </location>
</feature>
<evidence type="ECO:0000313" key="3">
    <source>
        <dbReference type="EMBL" id="QDT20526.1"/>
    </source>
</evidence>
<organism evidence="3 4">
    <name type="scientific">Gimesia chilikensis</name>
    <dbReference type="NCBI Taxonomy" id="2605989"/>
    <lineage>
        <taxon>Bacteria</taxon>
        <taxon>Pseudomonadati</taxon>
        <taxon>Planctomycetota</taxon>
        <taxon>Planctomycetia</taxon>
        <taxon>Planctomycetales</taxon>
        <taxon>Planctomycetaceae</taxon>
        <taxon>Gimesia</taxon>
    </lineage>
</organism>
<dbReference type="InterPro" id="IPR045584">
    <property type="entry name" value="Pilin-like"/>
</dbReference>
<feature type="transmembrane region" description="Helical" evidence="1">
    <location>
        <begin position="6"/>
        <end position="29"/>
    </location>
</feature>